<keyword evidence="5" id="KW-0175">Coiled coil</keyword>
<dbReference type="Pfam" id="PF01411">
    <property type="entry name" value="tRNA-synt_2c"/>
    <property type="match status" value="1"/>
</dbReference>
<evidence type="ECO:0000313" key="8">
    <source>
        <dbReference type="Proteomes" id="UP000824250"/>
    </source>
</evidence>
<dbReference type="GO" id="GO:0003676">
    <property type="term" value="F:nucleic acid binding"/>
    <property type="evidence" value="ECO:0007669"/>
    <property type="project" value="InterPro"/>
</dbReference>
<evidence type="ECO:0000256" key="3">
    <source>
        <dbReference type="ARBA" id="ARBA00022723"/>
    </source>
</evidence>
<organism evidence="7 8">
    <name type="scientific">Candidatus Copromonas faecavium</name>
    <name type="common">nom. illeg.</name>
    <dbReference type="NCBI Taxonomy" id="2840740"/>
    <lineage>
        <taxon>Bacteria</taxon>
        <taxon>Bacillati</taxon>
        <taxon>Bacillota</taxon>
        <taxon>Clostridia</taxon>
        <taxon>Lachnospirales</taxon>
        <taxon>Lachnospiraceae</taxon>
        <taxon>Candidatus Copromonas (nom. illeg.)</taxon>
    </lineage>
</organism>
<dbReference type="PANTHER" id="PTHR43462">
    <property type="entry name" value="ALANYL-TRNA EDITING PROTEIN"/>
    <property type="match status" value="1"/>
</dbReference>
<dbReference type="SUPFAM" id="SSF55186">
    <property type="entry name" value="ThrRS/AlaRS common domain"/>
    <property type="match status" value="1"/>
</dbReference>
<dbReference type="Pfam" id="PF07973">
    <property type="entry name" value="tRNA_SAD"/>
    <property type="match status" value="1"/>
</dbReference>
<evidence type="ECO:0000256" key="5">
    <source>
        <dbReference type="SAM" id="Coils"/>
    </source>
</evidence>
<dbReference type="GO" id="GO:0004813">
    <property type="term" value="F:alanine-tRNA ligase activity"/>
    <property type="evidence" value="ECO:0007669"/>
    <property type="project" value="InterPro"/>
</dbReference>
<dbReference type="SUPFAM" id="SSF50447">
    <property type="entry name" value="Translation proteins"/>
    <property type="match status" value="1"/>
</dbReference>
<dbReference type="InterPro" id="IPR018163">
    <property type="entry name" value="Thr/Ala-tRNA-synth_IIc_edit"/>
</dbReference>
<name>A0A9D1A2C1_9FIRM</name>
<feature type="coiled-coil region" evidence="5">
    <location>
        <begin position="254"/>
        <end position="284"/>
    </location>
</feature>
<dbReference type="InterPro" id="IPR009000">
    <property type="entry name" value="Transl_B-barrel_sf"/>
</dbReference>
<evidence type="ECO:0000259" key="6">
    <source>
        <dbReference type="PROSITE" id="PS50860"/>
    </source>
</evidence>
<dbReference type="GO" id="GO:0005737">
    <property type="term" value="C:cytoplasm"/>
    <property type="evidence" value="ECO:0007669"/>
    <property type="project" value="UniProtKB-SubCell"/>
</dbReference>
<dbReference type="GO" id="GO:0006419">
    <property type="term" value="P:alanyl-tRNA aminoacylation"/>
    <property type="evidence" value="ECO:0007669"/>
    <property type="project" value="InterPro"/>
</dbReference>
<comment type="cofactor">
    <cofactor evidence="1">
        <name>Zn(2+)</name>
        <dbReference type="ChEBI" id="CHEBI:29105"/>
    </cofactor>
</comment>
<dbReference type="InterPro" id="IPR018165">
    <property type="entry name" value="Ala-tRNA-synth_IIc_core"/>
</dbReference>
<accession>A0A9D1A2C1</accession>
<keyword evidence="4" id="KW-0862">Zinc</keyword>
<feature type="domain" description="Alanyl-transfer RNA synthetases family profile" evidence="6">
    <location>
        <begin position="1"/>
        <end position="234"/>
    </location>
</feature>
<reference evidence="7" key="1">
    <citation type="submission" date="2020-10" db="EMBL/GenBank/DDBJ databases">
        <authorList>
            <person name="Gilroy R."/>
        </authorList>
    </citation>
    <scope>NUCLEOTIDE SEQUENCE</scope>
    <source>
        <strain evidence="7">CHK180-2868</strain>
    </source>
</reference>
<proteinExistence type="predicted"/>
<dbReference type="PANTHER" id="PTHR43462:SF1">
    <property type="entry name" value="ALANYL-TRNA EDITING PROTEIN AARSD1"/>
    <property type="match status" value="1"/>
</dbReference>
<protein>
    <submittedName>
        <fullName evidence="7">Alanyl-tRNA editing protein</fullName>
    </submittedName>
</protein>
<comment type="caution">
    <text evidence="7">The sequence shown here is derived from an EMBL/GenBank/DDBJ whole genome shotgun (WGS) entry which is preliminary data.</text>
</comment>
<dbReference type="Gene3D" id="3.30.980.10">
    <property type="entry name" value="Threonyl-trna Synthetase, Chain A, domain 2"/>
    <property type="match status" value="1"/>
</dbReference>
<dbReference type="GO" id="GO:0002161">
    <property type="term" value="F:aminoacyl-tRNA deacylase activity"/>
    <property type="evidence" value="ECO:0007669"/>
    <property type="project" value="UniProtKB-ARBA"/>
</dbReference>
<evidence type="ECO:0000256" key="1">
    <source>
        <dbReference type="ARBA" id="ARBA00001947"/>
    </source>
</evidence>
<dbReference type="InterPro" id="IPR051335">
    <property type="entry name" value="Alanyl-tRNA_Editing_Enzymes"/>
</dbReference>
<reference evidence="7" key="2">
    <citation type="journal article" date="2021" name="PeerJ">
        <title>Extensive microbial diversity within the chicken gut microbiome revealed by metagenomics and culture.</title>
        <authorList>
            <person name="Gilroy R."/>
            <person name="Ravi A."/>
            <person name="Getino M."/>
            <person name="Pursley I."/>
            <person name="Horton D.L."/>
            <person name="Alikhan N.F."/>
            <person name="Baker D."/>
            <person name="Gharbi K."/>
            <person name="Hall N."/>
            <person name="Watson M."/>
            <person name="Adriaenssens E.M."/>
            <person name="Foster-Nyarko E."/>
            <person name="Jarju S."/>
            <person name="Secka A."/>
            <person name="Antonio M."/>
            <person name="Oren A."/>
            <person name="Chaudhuri R.R."/>
            <person name="La Ragione R."/>
            <person name="Hildebrand F."/>
            <person name="Pallen M.J."/>
        </authorList>
    </citation>
    <scope>NUCLEOTIDE SEQUENCE</scope>
    <source>
        <strain evidence="7">CHK180-2868</strain>
    </source>
</reference>
<comment type="subcellular location">
    <subcellularLocation>
        <location evidence="2">Cytoplasm</location>
    </subcellularLocation>
</comment>
<gene>
    <name evidence="7" type="ORF">IAB28_02200</name>
</gene>
<dbReference type="InterPro" id="IPR012947">
    <property type="entry name" value="tRNA_SAD"/>
</dbReference>
<dbReference type="EMBL" id="DVGC01000008">
    <property type="protein sequence ID" value="HIR04767.1"/>
    <property type="molecule type" value="Genomic_DNA"/>
</dbReference>
<dbReference type="SMART" id="SM00863">
    <property type="entry name" value="tRNA_SAD"/>
    <property type="match status" value="1"/>
</dbReference>
<dbReference type="Proteomes" id="UP000824250">
    <property type="component" value="Unassembled WGS sequence"/>
</dbReference>
<dbReference type="AlphaFoldDB" id="A0A9D1A2C1"/>
<evidence type="ECO:0000313" key="7">
    <source>
        <dbReference type="EMBL" id="HIR04767.1"/>
    </source>
</evidence>
<dbReference type="InterPro" id="IPR018164">
    <property type="entry name" value="Ala-tRNA-synth_IIc_N"/>
</dbReference>
<dbReference type="Gene3D" id="2.40.30.130">
    <property type="match status" value="1"/>
</dbReference>
<dbReference type="GO" id="GO:0005524">
    <property type="term" value="F:ATP binding"/>
    <property type="evidence" value="ECO:0007669"/>
    <property type="project" value="InterPro"/>
</dbReference>
<evidence type="ECO:0000256" key="2">
    <source>
        <dbReference type="ARBA" id="ARBA00004496"/>
    </source>
</evidence>
<dbReference type="GO" id="GO:0046872">
    <property type="term" value="F:metal ion binding"/>
    <property type="evidence" value="ECO:0007669"/>
    <property type="project" value="UniProtKB-KW"/>
</dbReference>
<dbReference type="PROSITE" id="PS50860">
    <property type="entry name" value="AA_TRNA_LIGASE_II_ALA"/>
    <property type="match status" value="1"/>
</dbReference>
<keyword evidence="3" id="KW-0479">Metal-binding</keyword>
<evidence type="ECO:0000256" key="4">
    <source>
        <dbReference type="ARBA" id="ARBA00022833"/>
    </source>
</evidence>
<sequence>MRKLYYESAYIREFEGIVLSCREGKKGWEIVLDQTAFYPEGGGQPADHGSLGSVHVLDVHEKDGLVVHTTDGPLEEGQLVKGMLDWERRFLHMQEHSGEHLVSGLIHSRYGYDNVGFHMGTEEVTIDFNGLLEWDQLMEIENQANRLIWENGPVEAGFPSKEELERLDYRSKKELSGDIRIVQIPGADICACCGTHVERTGEIGLVKFLSMIHYKGGVRISLLCGRAAVMDYEKRREQLQNISVLLSAKPLEAAKAVEKKLAEADRLKEALAKSSRRLVELEISGMEKKKGRRYILEPDFDGLLLRHLVNRMLEEERGETVLALGMAAGGGFLYVMGSRTEDMRLLSKELNALLSGRGGGSPQMVQGTFFAEQDMLNQILHERGFIQQP</sequence>